<protein>
    <submittedName>
        <fullName evidence="3">Uncharacterized protein LOC102803066</fullName>
    </submittedName>
</protein>
<gene>
    <name evidence="3" type="primary">LOC102803066</name>
</gene>
<feature type="domain" description="Reverse transcriptase" evidence="1">
    <location>
        <begin position="48"/>
        <end position="195"/>
    </location>
</feature>
<accession>A0ABM0ME99</accession>
<evidence type="ECO:0000259" key="1">
    <source>
        <dbReference type="Pfam" id="PF00078"/>
    </source>
</evidence>
<dbReference type="InterPro" id="IPR000477">
    <property type="entry name" value="RT_dom"/>
</dbReference>
<dbReference type="GeneID" id="102803066"/>
<evidence type="ECO:0000313" key="2">
    <source>
        <dbReference type="Proteomes" id="UP000694865"/>
    </source>
</evidence>
<sequence>MARESNSCFDTQFVFDKNRFIGDVRLENIMEYTWGRKISQVYLVTVDFDTIEWPIFKVLDFGPILRQWVKVFYLDISRCVMNKGASTGYFSLGRGVRQGDPIPPMLFILAVEIFLCSLRSGQHIEGTSVLSYDSIKSVSFADDLTCFLGDLPSSKKLQNSTNWKWFLSLAGSLESLLRTSSNFKLNVVPTKVNGFQTYLRNNIFLIKVYGFLVCISIFQYVDDLFSEEEQLLNWNKLRENLAIAF</sequence>
<proteinExistence type="predicted"/>
<reference evidence="3" key="1">
    <citation type="submission" date="2025-08" db="UniProtKB">
        <authorList>
            <consortium name="RefSeq"/>
        </authorList>
    </citation>
    <scope>IDENTIFICATION</scope>
    <source>
        <tissue evidence="3">Testes</tissue>
    </source>
</reference>
<keyword evidence="2" id="KW-1185">Reference proteome</keyword>
<dbReference type="RefSeq" id="XP_006818340.1">
    <property type="nucleotide sequence ID" value="XM_006818277.1"/>
</dbReference>
<name>A0ABM0ME99_SACKO</name>
<dbReference type="Pfam" id="PF00078">
    <property type="entry name" value="RVT_1"/>
    <property type="match status" value="1"/>
</dbReference>
<organism evidence="2 3">
    <name type="scientific">Saccoglossus kowalevskii</name>
    <name type="common">Acorn worm</name>
    <dbReference type="NCBI Taxonomy" id="10224"/>
    <lineage>
        <taxon>Eukaryota</taxon>
        <taxon>Metazoa</taxon>
        <taxon>Hemichordata</taxon>
        <taxon>Enteropneusta</taxon>
        <taxon>Harrimaniidae</taxon>
        <taxon>Saccoglossus</taxon>
    </lineage>
</organism>
<dbReference type="Proteomes" id="UP000694865">
    <property type="component" value="Unplaced"/>
</dbReference>
<evidence type="ECO:0000313" key="3">
    <source>
        <dbReference type="RefSeq" id="XP_006818340.1"/>
    </source>
</evidence>